<sequence length="68" mass="6353">QGAGAPAQPGPSGGGTARAAAEALSALTNLGYAHSEAASAVAEAQAHDTGADTSALIRAALKSLAPKG</sequence>
<dbReference type="GO" id="GO:0005524">
    <property type="term" value="F:ATP binding"/>
    <property type="evidence" value="ECO:0007669"/>
    <property type="project" value="InterPro"/>
</dbReference>
<dbReference type="Proteomes" id="UP000238137">
    <property type="component" value="Unassembled WGS sequence"/>
</dbReference>
<name>A0A3R7P2A4_9RHOB</name>
<reference evidence="2" key="1">
    <citation type="submission" date="2018-05" db="EMBL/GenBank/DDBJ databases">
        <title>Reclassification of Methylarcula marina and Methylarcula terricola as Paracoccus methylarcula sp.nov., comb.nov. and Paracoccus terricola comb.nov.</title>
        <authorList>
            <person name="Shmareva M.N."/>
            <person name="Doronina N.V."/>
            <person name="Vasilenko O.V."/>
            <person name="Tarlachkov S.V."/>
            <person name="Trotsenko Y.A."/>
        </authorList>
    </citation>
    <scope>NUCLEOTIDE SEQUENCE [LARGE SCALE GENOMIC DNA]</scope>
    <source>
        <strain evidence="2">VKM B-2159</strain>
    </source>
</reference>
<dbReference type="SUPFAM" id="SSF46929">
    <property type="entry name" value="DNA helicase RuvA subunit, C-terminal domain"/>
    <property type="match status" value="1"/>
</dbReference>
<dbReference type="InterPro" id="IPR036267">
    <property type="entry name" value="RuvA_C_sf"/>
</dbReference>
<dbReference type="GO" id="GO:0009378">
    <property type="term" value="F:four-way junction helicase activity"/>
    <property type="evidence" value="ECO:0007669"/>
    <property type="project" value="InterPro"/>
</dbReference>
<accession>A0A3R7P2A4</accession>
<dbReference type="Pfam" id="PF07499">
    <property type="entry name" value="RuvA_C"/>
    <property type="match status" value="1"/>
</dbReference>
<gene>
    <name evidence="2" type="ORF">A7A09_020340</name>
</gene>
<protein>
    <submittedName>
        <fullName evidence="2">Holliday junction branch migration protein RuvA</fullName>
    </submittedName>
</protein>
<dbReference type="GO" id="GO:0006310">
    <property type="term" value="P:DNA recombination"/>
    <property type="evidence" value="ECO:0007669"/>
    <property type="project" value="InterPro"/>
</dbReference>
<dbReference type="GO" id="GO:0009379">
    <property type="term" value="C:Holliday junction helicase complex"/>
    <property type="evidence" value="ECO:0007669"/>
    <property type="project" value="InterPro"/>
</dbReference>
<evidence type="ECO:0000313" key="2">
    <source>
        <dbReference type="EMBL" id="RNF32788.1"/>
    </source>
</evidence>
<organism evidence="2 3">
    <name type="scientific">Paracoccus methylarcula</name>
    <dbReference type="NCBI Taxonomy" id="72022"/>
    <lineage>
        <taxon>Bacteria</taxon>
        <taxon>Pseudomonadati</taxon>
        <taxon>Pseudomonadota</taxon>
        <taxon>Alphaproteobacteria</taxon>
        <taxon>Rhodobacterales</taxon>
        <taxon>Paracoccaceae</taxon>
        <taxon>Paracoccus</taxon>
    </lineage>
</organism>
<proteinExistence type="predicted"/>
<keyword evidence="3" id="KW-1185">Reference proteome</keyword>
<comment type="caution">
    <text evidence="2">The sequence shown here is derived from an EMBL/GenBank/DDBJ whole genome shotgun (WGS) entry which is preliminary data.</text>
</comment>
<feature type="domain" description="Holliday junction DNA helicase RuvA C-terminal" evidence="1">
    <location>
        <begin position="19"/>
        <end position="64"/>
    </location>
</feature>
<evidence type="ECO:0000313" key="3">
    <source>
        <dbReference type="Proteomes" id="UP000238137"/>
    </source>
</evidence>
<dbReference type="Gene3D" id="1.10.8.10">
    <property type="entry name" value="DNA helicase RuvA subunit, C-terminal domain"/>
    <property type="match status" value="1"/>
</dbReference>
<dbReference type="InterPro" id="IPR011114">
    <property type="entry name" value="RuvA_C"/>
</dbReference>
<feature type="non-terminal residue" evidence="2">
    <location>
        <position position="1"/>
    </location>
</feature>
<evidence type="ECO:0000259" key="1">
    <source>
        <dbReference type="Pfam" id="PF07499"/>
    </source>
</evidence>
<dbReference type="GO" id="GO:0006281">
    <property type="term" value="P:DNA repair"/>
    <property type="evidence" value="ECO:0007669"/>
    <property type="project" value="InterPro"/>
</dbReference>
<dbReference type="EMBL" id="PXNQ02000022">
    <property type="protein sequence ID" value="RNF32788.1"/>
    <property type="molecule type" value="Genomic_DNA"/>
</dbReference>
<dbReference type="AlphaFoldDB" id="A0A3R7P2A4"/>